<protein>
    <submittedName>
        <fullName evidence="1">Uncharacterized protein</fullName>
    </submittedName>
</protein>
<comment type="caution">
    <text evidence="1">The sequence shown here is derived from an EMBL/GenBank/DDBJ whole genome shotgun (WGS) entry which is preliminary data.</text>
</comment>
<dbReference type="EMBL" id="NBNE01000055">
    <property type="protein sequence ID" value="OWZ23574.1"/>
    <property type="molecule type" value="Genomic_DNA"/>
</dbReference>
<reference evidence="2" key="1">
    <citation type="submission" date="2017-03" db="EMBL/GenBank/DDBJ databases">
        <title>Phytopthora megakarya and P. palmivora, two closely related causual agents of cacao black pod achieved similar genome size and gene model numbers by different mechanisms.</title>
        <authorList>
            <person name="Ali S."/>
            <person name="Shao J."/>
            <person name="Larry D.J."/>
            <person name="Kronmiller B."/>
            <person name="Shen D."/>
            <person name="Strem M.D."/>
            <person name="Melnick R.L."/>
            <person name="Guiltinan M.J."/>
            <person name="Tyler B.M."/>
            <person name="Meinhardt L.W."/>
            <person name="Bailey B.A."/>
        </authorList>
    </citation>
    <scope>NUCLEOTIDE SEQUENCE [LARGE SCALE GENOMIC DNA]</scope>
    <source>
        <strain evidence="2">zdho120</strain>
    </source>
</reference>
<evidence type="ECO:0000313" key="2">
    <source>
        <dbReference type="Proteomes" id="UP000198211"/>
    </source>
</evidence>
<gene>
    <name evidence="1" type="ORF">PHMEG_0001518</name>
</gene>
<keyword evidence="2" id="KW-1185">Reference proteome</keyword>
<dbReference type="AlphaFoldDB" id="A0A225X0C3"/>
<proteinExistence type="predicted"/>
<sequence length="153" mass="16136">MDTAVMMRVAVTATTNVDMGDLATSMKAEVVTTAIREGTEVKGTGGIMINGAMTAEVVIATLGVIINGTLIAEVKIATLGDPTGMMIVEDTVAHEVMLVAVGAMNLEAMDVEMTDNVTVLELADVVQDSLLARDMKTLEMLLRIPVYEMSGMV</sequence>
<name>A0A225X0C3_9STRA</name>
<dbReference type="Proteomes" id="UP000198211">
    <property type="component" value="Unassembled WGS sequence"/>
</dbReference>
<organism evidence="1 2">
    <name type="scientific">Phytophthora megakarya</name>
    <dbReference type="NCBI Taxonomy" id="4795"/>
    <lineage>
        <taxon>Eukaryota</taxon>
        <taxon>Sar</taxon>
        <taxon>Stramenopiles</taxon>
        <taxon>Oomycota</taxon>
        <taxon>Peronosporomycetes</taxon>
        <taxon>Peronosporales</taxon>
        <taxon>Peronosporaceae</taxon>
        <taxon>Phytophthora</taxon>
    </lineage>
</organism>
<accession>A0A225X0C3</accession>
<evidence type="ECO:0000313" key="1">
    <source>
        <dbReference type="EMBL" id="OWZ23574.1"/>
    </source>
</evidence>